<gene>
    <name evidence="2" type="ORF">ENW66_02265</name>
</gene>
<dbReference type="AlphaFoldDB" id="A0A7C3RBH8"/>
<accession>A0A7C3RBH8</accession>
<evidence type="ECO:0000259" key="1">
    <source>
        <dbReference type="Pfam" id="PF01882"/>
    </source>
</evidence>
<dbReference type="EMBL" id="DTLB01000010">
    <property type="protein sequence ID" value="HFW31767.1"/>
    <property type="molecule type" value="Genomic_DNA"/>
</dbReference>
<name>A0A7C3RBH8_ARCFL</name>
<evidence type="ECO:0000313" key="2">
    <source>
        <dbReference type="EMBL" id="HFW31767.1"/>
    </source>
</evidence>
<proteinExistence type="predicted"/>
<dbReference type="PANTHER" id="PTHR34351">
    <property type="entry name" value="SLR1927 PROTEIN-RELATED"/>
    <property type="match status" value="1"/>
</dbReference>
<sequence>MKLRRVSKSLIFTSIFLAELGVILNSVELLKLSVLPLLLLVFPNFPFKAELMSAKLEGGERVGETLEVSVELRVAGFGLIKAMHKLPDTFELVEGSNAVGKFIAGIGVIRISYKCVPLKRGLYNLGVVFVEAENNFATWRARAKIEFEAKREVKSRVYRVRKVEQRRGIARKPSPEIDLSRIGVPGTDFREIRKYSYGDPVKFINWKATAKIGELMVNEFEREGKKTVWIFLDTNPYMLHGDLRRNCFETAVEIAASLAYYFAVRGHKVGFYAVGHELLIHPESGRRQFGKIYSTLAKLDVSDREESFLSAVERSRKYIEAVKPASIFITRVELSNPLKAVMKATGRGNLPVSVIAIAFRDDSMGGIVENAMRDSTIRKLRAAGVEVTEVEAGKAALVGMVK</sequence>
<organism evidence="2">
    <name type="scientific">Archaeoglobus fulgidus</name>
    <dbReference type="NCBI Taxonomy" id="2234"/>
    <lineage>
        <taxon>Archaea</taxon>
        <taxon>Methanobacteriati</taxon>
        <taxon>Methanobacteriota</taxon>
        <taxon>Archaeoglobi</taxon>
        <taxon>Archaeoglobales</taxon>
        <taxon>Archaeoglobaceae</taxon>
        <taxon>Archaeoglobus</taxon>
    </lineage>
</organism>
<dbReference type="Pfam" id="PF01882">
    <property type="entry name" value="DUF58"/>
    <property type="match status" value="1"/>
</dbReference>
<protein>
    <submittedName>
        <fullName evidence="2">DUF58 domain-containing protein</fullName>
    </submittedName>
</protein>
<reference evidence="2" key="1">
    <citation type="journal article" date="2020" name="mSystems">
        <title>Genome- and Community-Level Interaction Insights into Carbon Utilization and Element Cycling Functions of Hydrothermarchaeota in Hydrothermal Sediment.</title>
        <authorList>
            <person name="Zhou Z."/>
            <person name="Liu Y."/>
            <person name="Xu W."/>
            <person name="Pan J."/>
            <person name="Luo Z.H."/>
            <person name="Li M."/>
        </authorList>
    </citation>
    <scope>NUCLEOTIDE SEQUENCE [LARGE SCALE GENOMIC DNA]</scope>
    <source>
        <strain evidence="2">SpSt-87</strain>
    </source>
</reference>
<feature type="domain" description="DUF58" evidence="1">
    <location>
        <begin position="191"/>
        <end position="343"/>
    </location>
</feature>
<comment type="caution">
    <text evidence="2">The sequence shown here is derived from an EMBL/GenBank/DDBJ whole genome shotgun (WGS) entry which is preliminary data.</text>
</comment>
<dbReference type="InterPro" id="IPR002881">
    <property type="entry name" value="DUF58"/>
</dbReference>